<dbReference type="STRING" id="929556.Solca_1840"/>
<evidence type="ECO:0008006" key="4">
    <source>
        <dbReference type="Google" id="ProtNLM"/>
    </source>
</evidence>
<feature type="signal peptide" evidence="1">
    <location>
        <begin position="1"/>
        <end position="22"/>
    </location>
</feature>
<feature type="chain" id="PRO_5003614623" description="Outer membrane protein beta-barrel domain-containing protein" evidence="1">
    <location>
        <begin position="23"/>
        <end position="417"/>
    </location>
</feature>
<evidence type="ECO:0000256" key="1">
    <source>
        <dbReference type="SAM" id="SignalP"/>
    </source>
</evidence>
<dbReference type="EMBL" id="CP003349">
    <property type="protein sequence ID" value="AFD06901.1"/>
    <property type="molecule type" value="Genomic_DNA"/>
</dbReference>
<dbReference type="KEGG" id="scn:Solca_1840"/>
<organism evidence="2 3">
    <name type="scientific">Solitalea canadensis (strain ATCC 29591 / DSM 3403 / JCM 21819 / LMG 8368 / NBRC 15130 / NCIMB 12057 / USAM 9D)</name>
    <name type="common">Flexibacter canadensis</name>
    <dbReference type="NCBI Taxonomy" id="929556"/>
    <lineage>
        <taxon>Bacteria</taxon>
        <taxon>Pseudomonadati</taxon>
        <taxon>Bacteroidota</taxon>
        <taxon>Sphingobacteriia</taxon>
        <taxon>Sphingobacteriales</taxon>
        <taxon>Sphingobacteriaceae</taxon>
        <taxon>Solitalea</taxon>
    </lineage>
</organism>
<dbReference type="HOGENOM" id="CLU_057855_0_0_10"/>
<gene>
    <name evidence="2" type="ordered locus">Solca_1840</name>
</gene>
<reference evidence="2" key="1">
    <citation type="submission" date="2012-02" db="EMBL/GenBank/DDBJ databases">
        <title>The complete genome of Solitalea canadensis DSM 3403.</title>
        <authorList>
            <consortium name="US DOE Joint Genome Institute (JGI-PGF)"/>
            <person name="Lucas S."/>
            <person name="Copeland A."/>
            <person name="Lapidus A."/>
            <person name="Glavina del Rio T."/>
            <person name="Dalin E."/>
            <person name="Tice H."/>
            <person name="Bruce D."/>
            <person name="Goodwin L."/>
            <person name="Pitluck S."/>
            <person name="Peters L."/>
            <person name="Ovchinnikova G."/>
            <person name="Lu M."/>
            <person name="Kyrpides N."/>
            <person name="Mavromatis K."/>
            <person name="Ivanova N."/>
            <person name="Brettin T."/>
            <person name="Detter J.C."/>
            <person name="Han C."/>
            <person name="Larimer F."/>
            <person name="Land M."/>
            <person name="Hauser L."/>
            <person name="Markowitz V."/>
            <person name="Cheng J.-F."/>
            <person name="Hugenholtz P."/>
            <person name="Woyke T."/>
            <person name="Wu D."/>
            <person name="Spring S."/>
            <person name="Schroeder M."/>
            <person name="Kopitz M."/>
            <person name="Brambilla E."/>
            <person name="Klenk H.-P."/>
            <person name="Eisen J.A."/>
        </authorList>
    </citation>
    <scope>NUCLEOTIDE SEQUENCE</scope>
    <source>
        <strain evidence="2">DSM 3403</strain>
    </source>
</reference>
<evidence type="ECO:0000313" key="2">
    <source>
        <dbReference type="EMBL" id="AFD06901.1"/>
    </source>
</evidence>
<name>H8KVZ8_SOLCM</name>
<proteinExistence type="predicted"/>
<dbReference type="RefSeq" id="WP_014680128.1">
    <property type="nucleotide sequence ID" value="NC_017770.1"/>
</dbReference>
<dbReference type="eggNOG" id="COG3468">
    <property type="taxonomic scope" value="Bacteria"/>
</dbReference>
<dbReference type="AlphaFoldDB" id="H8KVZ8"/>
<dbReference type="Proteomes" id="UP000007590">
    <property type="component" value="Chromosome"/>
</dbReference>
<keyword evidence="3" id="KW-1185">Reference proteome</keyword>
<keyword evidence="1" id="KW-0732">Signal</keyword>
<dbReference type="OrthoDB" id="677565at2"/>
<accession>H8KVZ8</accession>
<sequence>MKRILPLLLALLSFFTIQQTFAQSNFVPGYIIKLNGDTVKGQLDDRNWNMNPTKITFKTDAEQQYTVNEITGFGTVDETYKRFTVSMILNKRNISDHIPNEAPRVVTDTSVFLRLLVKSDYDLYIFNDKSDLPHFYIVQNVNIHELTYKKQLIERGGSTYIGEDNSFRNQLIGALQPDKSLEKKINSARYEIADMIRIFQKNNESKGFENKQLVKEKLSFDFDIIAGASYASPSLSGTSAIAKPNYKFDGTIQPSFGLGFTAYLPRNRKQFSLDNQLIYSAYSSTSTGTYPTSTYEINSDVKLKASYIKLLNIFRYEYPKGKVRPFIGIGISNGLAIDIQTSYYRQNTLFEKNSATVPLFEETRNYEQSLVFLLGVNYNKFKFEIRNDQSNGISPYETTASKIKYYQFSIRYSLIRK</sequence>
<protein>
    <recommendedName>
        <fullName evidence="4">Outer membrane protein beta-barrel domain-containing protein</fullName>
    </recommendedName>
</protein>
<evidence type="ECO:0000313" key="3">
    <source>
        <dbReference type="Proteomes" id="UP000007590"/>
    </source>
</evidence>